<sequence>MTKMMGNQQITYPLAPLSLNKDELSMIRNRRAVRRLRMEQNFAYWIFRTVTISSIVGAVLFGIGAITCWKLEMNSQPIPTINNRQDWQTKKHVCLGWMLFAISSFLASASLAKKSDGLTAVE</sequence>
<keyword evidence="1" id="KW-0812">Transmembrane</keyword>
<feature type="transmembrane region" description="Helical" evidence="1">
    <location>
        <begin position="92"/>
        <end position="112"/>
    </location>
</feature>
<accession>A0A1Z4KIG7</accession>
<evidence type="ECO:0000256" key="1">
    <source>
        <dbReference type="SAM" id="Phobius"/>
    </source>
</evidence>
<proteinExistence type="predicted"/>
<name>A0A1Z4KIG7_ANAVA</name>
<dbReference type="AlphaFoldDB" id="A0A1Z4KIG7"/>
<dbReference type="EMBL" id="AP018216">
    <property type="protein sequence ID" value="BAY68770.1"/>
    <property type="molecule type" value="Genomic_DNA"/>
</dbReference>
<keyword evidence="1" id="KW-1133">Transmembrane helix</keyword>
<evidence type="ECO:0000313" key="2">
    <source>
        <dbReference type="EMBL" id="BAY68770.1"/>
    </source>
</evidence>
<feature type="transmembrane region" description="Helical" evidence="1">
    <location>
        <begin position="45"/>
        <end position="71"/>
    </location>
</feature>
<keyword evidence="1" id="KW-0472">Membrane</keyword>
<protein>
    <submittedName>
        <fullName evidence="2">Uncharacterized protein</fullName>
    </submittedName>
</protein>
<dbReference type="Proteomes" id="UP000217507">
    <property type="component" value="Chromosome"/>
</dbReference>
<reference evidence="2 3" key="1">
    <citation type="submission" date="2017-06" db="EMBL/GenBank/DDBJ databases">
        <title>Genome sequencing of cyanobaciteial culture collection at National Institute for Environmental Studies (NIES).</title>
        <authorList>
            <person name="Hirose Y."/>
            <person name="Shimura Y."/>
            <person name="Fujisawa T."/>
            <person name="Nakamura Y."/>
            <person name="Kawachi M."/>
        </authorList>
    </citation>
    <scope>NUCLEOTIDE SEQUENCE [LARGE SCALE GENOMIC DNA]</scope>
    <source>
        <strain evidence="2 3">NIES-23</strain>
    </source>
</reference>
<gene>
    <name evidence="2" type="ORF">NIES23_15590</name>
</gene>
<evidence type="ECO:0000313" key="3">
    <source>
        <dbReference type="Proteomes" id="UP000217507"/>
    </source>
</evidence>
<organism evidence="2 3">
    <name type="scientific">Trichormus variabilis NIES-23</name>
    <dbReference type="NCBI Taxonomy" id="1973479"/>
    <lineage>
        <taxon>Bacteria</taxon>
        <taxon>Bacillati</taxon>
        <taxon>Cyanobacteriota</taxon>
        <taxon>Cyanophyceae</taxon>
        <taxon>Nostocales</taxon>
        <taxon>Nostocaceae</taxon>
        <taxon>Trichormus</taxon>
    </lineage>
</organism>